<evidence type="ECO:0000313" key="9">
    <source>
        <dbReference type="Proteomes" id="UP001500279"/>
    </source>
</evidence>
<protein>
    <submittedName>
        <fullName evidence="8">RDD family protein</fullName>
    </submittedName>
</protein>
<sequence>MTAPNPYAAPSAAVEDIAPDASNPQNLEYAGFWIRAWASVIDTVLILLVTTPLLIAAYGFAYYTGGKEGIIAGPADLLISYVGPAAATIAFWILRQATPGKIVVGARVVNARTGEPIGTGQSIVRYLGYYLSLLPLGLGFLWVAWDPRKQGWHDKLAGTVVVRTKRVEASRQVKFG</sequence>
<gene>
    <name evidence="8" type="ORF">GCM10009107_21130</name>
</gene>
<name>A0ABN1JZ55_9BURK</name>
<reference evidence="8 9" key="1">
    <citation type="journal article" date="2019" name="Int. J. Syst. Evol. Microbiol.">
        <title>The Global Catalogue of Microorganisms (GCM) 10K type strain sequencing project: providing services to taxonomists for standard genome sequencing and annotation.</title>
        <authorList>
            <consortium name="The Broad Institute Genomics Platform"/>
            <consortium name="The Broad Institute Genome Sequencing Center for Infectious Disease"/>
            <person name="Wu L."/>
            <person name="Ma J."/>
        </authorList>
    </citation>
    <scope>NUCLEOTIDE SEQUENCE [LARGE SCALE GENOMIC DNA]</scope>
    <source>
        <strain evidence="8 9">JCM 15503</strain>
    </source>
</reference>
<evidence type="ECO:0000256" key="3">
    <source>
        <dbReference type="ARBA" id="ARBA00022692"/>
    </source>
</evidence>
<keyword evidence="2" id="KW-1003">Cell membrane</keyword>
<feature type="domain" description="RDD" evidence="7">
    <location>
        <begin position="29"/>
        <end position="158"/>
    </location>
</feature>
<dbReference type="PANTHER" id="PTHR36115:SF4">
    <property type="entry name" value="MEMBRANE PROTEIN"/>
    <property type="match status" value="1"/>
</dbReference>
<evidence type="ECO:0000256" key="6">
    <source>
        <dbReference type="SAM" id="Phobius"/>
    </source>
</evidence>
<evidence type="ECO:0000256" key="5">
    <source>
        <dbReference type="ARBA" id="ARBA00023136"/>
    </source>
</evidence>
<keyword evidence="9" id="KW-1185">Reference proteome</keyword>
<dbReference type="PANTHER" id="PTHR36115">
    <property type="entry name" value="PROLINE-RICH ANTIGEN HOMOLOG-RELATED"/>
    <property type="match status" value="1"/>
</dbReference>
<proteinExistence type="predicted"/>
<evidence type="ECO:0000259" key="7">
    <source>
        <dbReference type="Pfam" id="PF06271"/>
    </source>
</evidence>
<feature type="transmembrane region" description="Helical" evidence="6">
    <location>
        <begin position="126"/>
        <end position="145"/>
    </location>
</feature>
<dbReference type="InterPro" id="IPR051791">
    <property type="entry name" value="Pra-immunoreactive"/>
</dbReference>
<dbReference type="Pfam" id="PF06271">
    <property type="entry name" value="RDD"/>
    <property type="match status" value="1"/>
</dbReference>
<dbReference type="Proteomes" id="UP001500279">
    <property type="component" value="Unassembled WGS sequence"/>
</dbReference>
<evidence type="ECO:0000256" key="4">
    <source>
        <dbReference type="ARBA" id="ARBA00022989"/>
    </source>
</evidence>
<evidence type="ECO:0000313" key="8">
    <source>
        <dbReference type="EMBL" id="GAA0749975.1"/>
    </source>
</evidence>
<organism evidence="8 9">
    <name type="scientific">Ideonella azotifigens</name>
    <dbReference type="NCBI Taxonomy" id="513160"/>
    <lineage>
        <taxon>Bacteria</taxon>
        <taxon>Pseudomonadati</taxon>
        <taxon>Pseudomonadota</taxon>
        <taxon>Betaproteobacteria</taxon>
        <taxon>Burkholderiales</taxon>
        <taxon>Sphaerotilaceae</taxon>
        <taxon>Ideonella</taxon>
    </lineage>
</organism>
<keyword evidence="3 6" id="KW-0812">Transmembrane</keyword>
<keyword evidence="5 6" id="KW-0472">Membrane</keyword>
<dbReference type="RefSeq" id="WP_231012102.1">
    <property type="nucleotide sequence ID" value="NZ_BAAAEW010000011.1"/>
</dbReference>
<comment type="caution">
    <text evidence="8">The sequence shown here is derived from an EMBL/GenBank/DDBJ whole genome shotgun (WGS) entry which is preliminary data.</text>
</comment>
<keyword evidence="4 6" id="KW-1133">Transmembrane helix</keyword>
<dbReference type="InterPro" id="IPR010432">
    <property type="entry name" value="RDD"/>
</dbReference>
<dbReference type="EMBL" id="BAAAEW010000011">
    <property type="protein sequence ID" value="GAA0749975.1"/>
    <property type="molecule type" value="Genomic_DNA"/>
</dbReference>
<feature type="transmembrane region" description="Helical" evidence="6">
    <location>
        <begin position="36"/>
        <end position="63"/>
    </location>
</feature>
<accession>A0ABN1JZ55</accession>
<feature type="transmembrane region" description="Helical" evidence="6">
    <location>
        <begin position="75"/>
        <end position="94"/>
    </location>
</feature>
<comment type="subcellular location">
    <subcellularLocation>
        <location evidence="1">Cell membrane</location>
        <topology evidence="1">Multi-pass membrane protein</topology>
    </subcellularLocation>
</comment>
<evidence type="ECO:0000256" key="1">
    <source>
        <dbReference type="ARBA" id="ARBA00004651"/>
    </source>
</evidence>
<evidence type="ECO:0000256" key="2">
    <source>
        <dbReference type="ARBA" id="ARBA00022475"/>
    </source>
</evidence>